<dbReference type="InterPro" id="IPR036890">
    <property type="entry name" value="HATPase_C_sf"/>
</dbReference>
<proteinExistence type="predicted"/>
<keyword evidence="4" id="KW-1185">Reference proteome</keyword>
<gene>
    <name evidence="3" type="ORF">GCM10017600_50430</name>
</gene>
<dbReference type="GO" id="GO:0004674">
    <property type="term" value="F:protein serine/threonine kinase activity"/>
    <property type="evidence" value="ECO:0007669"/>
    <property type="project" value="UniProtKB-KW"/>
</dbReference>
<dbReference type="CDD" id="cd16936">
    <property type="entry name" value="HATPase_RsbW-like"/>
    <property type="match status" value="1"/>
</dbReference>
<keyword evidence="1" id="KW-0418">Kinase</keyword>
<evidence type="ECO:0000256" key="1">
    <source>
        <dbReference type="ARBA" id="ARBA00022527"/>
    </source>
</evidence>
<evidence type="ECO:0000313" key="4">
    <source>
        <dbReference type="Proteomes" id="UP001143474"/>
    </source>
</evidence>
<dbReference type="SUPFAM" id="SSF55874">
    <property type="entry name" value="ATPase domain of HSP90 chaperone/DNA topoisomerase II/histidine kinase"/>
    <property type="match status" value="1"/>
</dbReference>
<dbReference type="Proteomes" id="UP001143474">
    <property type="component" value="Unassembled WGS sequence"/>
</dbReference>
<name>A0A9W6MEW8_9ACTN</name>
<keyword evidence="1" id="KW-0723">Serine/threonine-protein kinase</keyword>
<evidence type="ECO:0000259" key="2">
    <source>
        <dbReference type="Pfam" id="PF13581"/>
    </source>
</evidence>
<dbReference type="Pfam" id="PF13581">
    <property type="entry name" value="HATPase_c_2"/>
    <property type="match status" value="1"/>
</dbReference>
<organism evidence="3 4">
    <name type="scientific">Streptosporangium carneum</name>
    <dbReference type="NCBI Taxonomy" id="47481"/>
    <lineage>
        <taxon>Bacteria</taxon>
        <taxon>Bacillati</taxon>
        <taxon>Actinomycetota</taxon>
        <taxon>Actinomycetes</taxon>
        <taxon>Streptosporangiales</taxon>
        <taxon>Streptosporangiaceae</taxon>
        <taxon>Streptosporangium</taxon>
    </lineage>
</organism>
<dbReference type="PANTHER" id="PTHR35526:SF3">
    <property type="entry name" value="ANTI-SIGMA-F FACTOR RSBW"/>
    <property type="match status" value="1"/>
</dbReference>
<protein>
    <recommendedName>
        <fullName evidence="2">Histidine kinase/HSP90-like ATPase domain-containing protein</fullName>
    </recommendedName>
</protein>
<dbReference type="InterPro" id="IPR003594">
    <property type="entry name" value="HATPase_dom"/>
</dbReference>
<feature type="domain" description="Histidine kinase/HSP90-like ATPase" evidence="2">
    <location>
        <begin position="25"/>
        <end position="143"/>
    </location>
</feature>
<keyword evidence="1" id="KW-0808">Transferase</keyword>
<dbReference type="EMBL" id="BSEV01000012">
    <property type="protein sequence ID" value="GLK11636.1"/>
    <property type="molecule type" value="Genomic_DNA"/>
</dbReference>
<evidence type="ECO:0000313" key="3">
    <source>
        <dbReference type="EMBL" id="GLK11636.1"/>
    </source>
</evidence>
<comment type="caution">
    <text evidence="3">The sequence shown here is derived from an EMBL/GenBank/DDBJ whole genome shotgun (WGS) entry which is preliminary data.</text>
</comment>
<dbReference type="PANTHER" id="PTHR35526">
    <property type="entry name" value="ANTI-SIGMA-F FACTOR RSBW-RELATED"/>
    <property type="match status" value="1"/>
</dbReference>
<dbReference type="InterPro" id="IPR050267">
    <property type="entry name" value="Anti-sigma-factor_SerPK"/>
</dbReference>
<reference evidence="3" key="1">
    <citation type="journal article" date="2014" name="Int. J. Syst. Evol. Microbiol.">
        <title>Complete genome sequence of Corynebacterium casei LMG S-19264T (=DSM 44701T), isolated from a smear-ripened cheese.</title>
        <authorList>
            <consortium name="US DOE Joint Genome Institute (JGI-PGF)"/>
            <person name="Walter F."/>
            <person name="Albersmeier A."/>
            <person name="Kalinowski J."/>
            <person name="Ruckert C."/>
        </authorList>
    </citation>
    <scope>NUCLEOTIDE SEQUENCE</scope>
    <source>
        <strain evidence="3">VKM Ac-2007</strain>
    </source>
</reference>
<accession>A0A9W6MEW8</accession>
<dbReference type="AlphaFoldDB" id="A0A9W6MEW8"/>
<dbReference type="Gene3D" id="3.30.565.10">
    <property type="entry name" value="Histidine kinase-like ATPase, C-terminal domain"/>
    <property type="match status" value="1"/>
</dbReference>
<sequence>MRATEPLNQADRMDLAAHPIAPSFARRLVERVLAKWGMEELETVANLVMTELVTNAVNATGGDTSAFSKEGDISGIPQCVRAGLHRMGDAVVIEVWDASRTPPKLAEASLDDECGRGLRIVDDLAAAWGYRWLSSGGKVVWARLEAPS</sequence>
<reference evidence="3" key="2">
    <citation type="submission" date="2023-01" db="EMBL/GenBank/DDBJ databases">
        <authorList>
            <person name="Sun Q."/>
            <person name="Evtushenko L."/>
        </authorList>
    </citation>
    <scope>NUCLEOTIDE SEQUENCE</scope>
    <source>
        <strain evidence="3">VKM Ac-2007</strain>
    </source>
</reference>